<name>A0AAN6Z5E5_9PEZI</name>
<comment type="caution">
    <text evidence="1">The sequence shown here is derived from an EMBL/GenBank/DDBJ whole genome shotgun (WGS) entry which is preliminary data.</text>
</comment>
<dbReference type="EMBL" id="MU853225">
    <property type="protein sequence ID" value="KAK4125722.1"/>
    <property type="molecule type" value="Genomic_DNA"/>
</dbReference>
<organism evidence="1 2">
    <name type="scientific">Parathielavia appendiculata</name>
    <dbReference type="NCBI Taxonomy" id="2587402"/>
    <lineage>
        <taxon>Eukaryota</taxon>
        <taxon>Fungi</taxon>
        <taxon>Dikarya</taxon>
        <taxon>Ascomycota</taxon>
        <taxon>Pezizomycotina</taxon>
        <taxon>Sordariomycetes</taxon>
        <taxon>Sordariomycetidae</taxon>
        <taxon>Sordariales</taxon>
        <taxon>Chaetomiaceae</taxon>
        <taxon>Parathielavia</taxon>
    </lineage>
</organism>
<protein>
    <submittedName>
        <fullName evidence="1">Uncharacterized protein</fullName>
    </submittedName>
</protein>
<keyword evidence="2" id="KW-1185">Reference proteome</keyword>
<dbReference type="GeneID" id="87832878"/>
<accession>A0AAN6Z5E5</accession>
<dbReference type="AlphaFoldDB" id="A0AAN6Z5E5"/>
<reference evidence="1" key="2">
    <citation type="submission" date="2023-05" db="EMBL/GenBank/DDBJ databases">
        <authorList>
            <consortium name="Lawrence Berkeley National Laboratory"/>
            <person name="Steindorff A."/>
            <person name="Hensen N."/>
            <person name="Bonometti L."/>
            <person name="Westerberg I."/>
            <person name="Brannstrom I.O."/>
            <person name="Guillou S."/>
            <person name="Cros-Aarteil S."/>
            <person name="Calhoun S."/>
            <person name="Haridas S."/>
            <person name="Kuo A."/>
            <person name="Mondo S."/>
            <person name="Pangilinan J."/>
            <person name="Riley R."/>
            <person name="Labutti K."/>
            <person name="Andreopoulos B."/>
            <person name="Lipzen A."/>
            <person name="Chen C."/>
            <person name="Yanf M."/>
            <person name="Daum C."/>
            <person name="Ng V."/>
            <person name="Clum A."/>
            <person name="Ohm R."/>
            <person name="Martin F."/>
            <person name="Silar P."/>
            <person name="Natvig D."/>
            <person name="Lalanne C."/>
            <person name="Gautier V."/>
            <person name="Ament-Velasquez S.L."/>
            <person name="Kruys A."/>
            <person name="Hutchinson M.I."/>
            <person name="Powell A.J."/>
            <person name="Barry K."/>
            <person name="Miller A.N."/>
            <person name="Grigoriev I.V."/>
            <person name="Debuchy R."/>
            <person name="Gladieux P."/>
            <person name="Thoren M.H."/>
            <person name="Johannesson H."/>
        </authorList>
    </citation>
    <scope>NUCLEOTIDE SEQUENCE</scope>
    <source>
        <strain evidence="1">CBS 731.68</strain>
    </source>
</reference>
<evidence type="ECO:0000313" key="2">
    <source>
        <dbReference type="Proteomes" id="UP001302602"/>
    </source>
</evidence>
<sequence>MIYDVTTMVMFGGQELEAMLRPWLGKEVRDAKLADLLRSRHKSFIIGQLVQEASGESMSHRSARRSGKMKYKFTDRRMYSSSK</sequence>
<evidence type="ECO:0000313" key="1">
    <source>
        <dbReference type="EMBL" id="KAK4125722.1"/>
    </source>
</evidence>
<dbReference type="Proteomes" id="UP001302602">
    <property type="component" value="Unassembled WGS sequence"/>
</dbReference>
<proteinExistence type="predicted"/>
<reference evidence="1" key="1">
    <citation type="journal article" date="2023" name="Mol. Phylogenet. Evol.">
        <title>Genome-scale phylogeny and comparative genomics of the fungal order Sordariales.</title>
        <authorList>
            <person name="Hensen N."/>
            <person name="Bonometti L."/>
            <person name="Westerberg I."/>
            <person name="Brannstrom I.O."/>
            <person name="Guillou S."/>
            <person name="Cros-Aarteil S."/>
            <person name="Calhoun S."/>
            <person name="Haridas S."/>
            <person name="Kuo A."/>
            <person name="Mondo S."/>
            <person name="Pangilinan J."/>
            <person name="Riley R."/>
            <person name="LaButti K."/>
            <person name="Andreopoulos B."/>
            <person name="Lipzen A."/>
            <person name="Chen C."/>
            <person name="Yan M."/>
            <person name="Daum C."/>
            <person name="Ng V."/>
            <person name="Clum A."/>
            <person name="Steindorff A."/>
            <person name="Ohm R.A."/>
            <person name="Martin F."/>
            <person name="Silar P."/>
            <person name="Natvig D.O."/>
            <person name="Lalanne C."/>
            <person name="Gautier V."/>
            <person name="Ament-Velasquez S.L."/>
            <person name="Kruys A."/>
            <person name="Hutchinson M.I."/>
            <person name="Powell A.J."/>
            <person name="Barry K."/>
            <person name="Miller A.N."/>
            <person name="Grigoriev I.V."/>
            <person name="Debuchy R."/>
            <person name="Gladieux P."/>
            <person name="Hiltunen Thoren M."/>
            <person name="Johannesson H."/>
        </authorList>
    </citation>
    <scope>NUCLEOTIDE SEQUENCE</scope>
    <source>
        <strain evidence="1">CBS 731.68</strain>
    </source>
</reference>
<gene>
    <name evidence="1" type="ORF">N657DRAFT_678784</name>
</gene>
<dbReference type="RefSeq" id="XP_062649493.1">
    <property type="nucleotide sequence ID" value="XM_062796110.1"/>
</dbReference>